<evidence type="ECO:0000256" key="1">
    <source>
        <dbReference type="ARBA" id="ARBA00000085"/>
    </source>
</evidence>
<dbReference type="SUPFAM" id="SSF55874">
    <property type="entry name" value="ATPase domain of HSP90 chaperone/DNA topoisomerase II/histidine kinase"/>
    <property type="match status" value="1"/>
</dbReference>
<dbReference type="Pfam" id="PF02518">
    <property type="entry name" value="HATPase_c"/>
    <property type="match status" value="1"/>
</dbReference>
<evidence type="ECO:0000256" key="4">
    <source>
        <dbReference type="ARBA" id="ARBA00022475"/>
    </source>
</evidence>
<dbReference type="InterPro" id="IPR003594">
    <property type="entry name" value="HATPase_dom"/>
</dbReference>
<dbReference type="PROSITE" id="PS50109">
    <property type="entry name" value="HIS_KIN"/>
    <property type="match status" value="1"/>
</dbReference>
<evidence type="ECO:0000313" key="17">
    <source>
        <dbReference type="Proteomes" id="UP000245535"/>
    </source>
</evidence>
<keyword evidence="17" id="KW-1185">Reference proteome</keyword>
<keyword evidence="7" id="KW-0547">Nucleotide-binding</keyword>
<proteinExistence type="predicted"/>
<keyword evidence="4" id="KW-1003">Cell membrane</keyword>
<dbReference type="SMART" id="SM00448">
    <property type="entry name" value="REC"/>
    <property type="match status" value="1"/>
</dbReference>
<dbReference type="OrthoDB" id="9781208at2"/>
<evidence type="ECO:0000313" key="16">
    <source>
        <dbReference type="EMBL" id="PWJ42213.1"/>
    </source>
</evidence>
<dbReference type="PROSITE" id="PS50110">
    <property type="entry name" value="RESPONSE_REGULATORY"/>
    <property type="match status" value="1"/>
</dbReference>
<feature type="domain" description="Response regulatory" evidence="15">
    <location>
        <begin position="303"/>
        <end position="421"/>
    </location>
</feature>
<dbReference type="InterPro" id="IPR011006">
    <property type="entry name" value="CheY-like_superfamily"/>
</dbReference>
<evidence type="ECO:0000256" key="13">
    <source>
        <dbReference type="SAM" id="Coils"/>
    </source>
</evidence>
<feature type="coiled-coil region" evidence="13">
    <location>
        <begin position="7"/>
        <end position="44"/>
    </location>
</feature>
<comment type="caution">
    <text evidence="16">The sequence shown here is derived from an EMBL/GenBank/DDBJ whole genome shotgun (WGS) entry which is preliminary data.</text>
</comment>
<dbReference type="CDD" id="cd16922">
    <property type="entry name" value="HATPase_EvgS-ArcB-TorS-like"/>
    <property type="match status" value="1"/>
</dbReference>
<feature type="domain" description="Histidine kinase" evidence="14">
    <location>
        <begin position="58"/>
        <end position="279"/>
    </location>
</feature>
<evidence type="ECO:0000259" key="15">
    <source>
        <dbReference type="PROSITE" id="PS50110"/>
    </source>
</evidence>
<dbReference type="GO" id="GO:0005886">
    <property type="term" value="C:plasma membrane"/>
    <property type="evidence" value="ECO:0007669"/>
    <property type="project" value="UniProtKB-SubCell"/>
</dbReference>
<dbReference type="SUPFAM" id="SSF47226">
    <property type="entry name" value="Histidine-containing phosphotransfer domain, HPT domain"/>
    <property type="match status" value="1"/>
</dbReference>
<evidence type="ECO:0000259" key="14">
    <source>
        <dbReference type="PROSITE" id="PS50109"/>
    </source>
</evidence>
<evidence type="ECO:0000256" key="7">
    <source>
        <dbReference type="ARBA" id="ARBA00022741"/>
    </source>
</evidence>
<dbReference type="InterPro" id="IPR005467">
    <property type="entry name" value="His_kinase_dom"/>
</dbReference>
<dbReference type="InterPro" id="IPR036890">
    <property type="entry name" value="HATPase_C_sf"/>
</dbReference>
<keyword evidence="5 12" id="KW-0597">Phosphoprotein</keyword>
<dbReference type="InterPro" id="IPR004358">
    <property type="entry name" value="Sig_transdc_His_kin-like_C"/>
</dbReference>
<dbReference type="PANTHER" id="PTHR45339">
    <property type="entry name" value="HYBRID SIGNAL TRANSDUCTION HISTIDINE KINASE J"/>
    <property type="match status" value="1"/>
</dbReference>
<keyword evidence="16" id="KW-0418">Kinase</keyword>
<dbReference type="AlphaFoldDB" id="A0A315ZAY4"/>
<dbReference type="Gene3D" id="3.30.565.10">
    <property type="entry name" value="Histidine kinase-like ATPase, C-terminal domain"/>
    <property type="match status" value="1"/>
</dbReference>
<dbReference type="InterPro" id="IPR036641">
    <property type="entry name" value="HPT_dom_sf"/>
</dbReference>
<dbReference type="CDD" id="cd00082">
    <property type="entry name" value="HisKA"/>
    <property type="match status" value="1"/>
</dbReference>
<dbReference type="PANTHER" id="PTHR45339:SF1">
    <property type="entry name" value="HYBRID SIGNAL TRANSDUCTION HISTIDINE KINASE J"/>
    <property type="match status" value="1"/>
</dbReference>
<dbReference type="Pfam" id="PF00072">
    <property type="entry name" value="Response_reg"/>
    <property type="match status" value="1"/>
</dbReference>
<keyword evidence="13" id="KW-0175">Coiled coil</keyword>
<dbReference type="Pfam" id="PF00512">
    <property type="entry name" value="HisKA"/>
    <property type="match status" value="1"/>
</dbReference>
<dbReference type="SMART" id="SM00387">
    <property type="entry name" value="HATPase_c"/>
    <property type="match status" value="1"/>
</dbReference>
<dbReference type="RefSeq" id="WP_109618970.1">
    <property type="nucleotide sequence ID" value="NZ_QGDO01000003.1"/>
</dbReference>
<evidence type="ECO:0000256" key="6">
    <source>
        <dbReference type="ARBA" id="ARBA00022692"/>
    </source>
</evidence>
<evidence type="ECO:0000256" key="9">
    <source>
        <dbReference type="ARBA" id="ARBA00022989"/>
    </source>
</evidence>
<dbReference type="FunFam" id="3.30.565.10:FF:000010">
    <property type="entry name" value="Sensor histidine kinase RcsC"/>
    <property type="match status" value="1"/>
</dbReference>
<evidence type="ECO:0000256" key="2">
    <source>
        <dbReference type="ARBA" id="ARBA00004651"/>
    </source>
</evidence>
<dbReference type="Proteomes" id="UP000245535">
    <property type="component" value="Unassembled WGS sequence"/>
</dbReference>
<evidence type="ECO:0000256" key="3">
    <source>
        <dbReference type="ARBA" id="ARBA00012438"/>
    </source>
</evidence>
<dbReference type="CDD" id="cd17546">
    <property type="entry name" value="REC_hyHK_CKI1_RcsC-like"/>
    <property type="match status" value="1"/>
</dbReference>
<evidence type="ECO:0000256" key="5">
    <source>
        <dbReference type="ARBA" id="ARBA00022553"/>
    </source>
</evidence>
<name>A0A315ZAY4_SEDFL</name>
<protein>
    <recommendedName>
        <fullName evidence="3">histidine kinase</fullName>
        <ecNumber evidence="3">2.7.13.3</ecNumber>
    </recommendedName>
</protein>
<dbReference type="GO" id="GO:0000155">
    <property type="term" value="F:phosphorelay sensor kinase activity"/>
    <property type="evidence" value="ECO:0007669"/>
    <property type="project" value="InterPro"/>
</dbReference>
<dbReference type="InterPro" id="IPR036097">
    <property type="entry name" value="HisK_dim/P_sf"/>
</dbReference>
<dbReference type="SMART" id="SM00388">
    <property type="entry name" value="HisKA"/>
    <property type="match status" value="1"/>
</dbReference>
<dbReference type="GO" id="GO:0005524">
    <property type="term" value="F:ATP binding"/>
    <property type="evidence" value="ECO:0007669"/>
    <property type="project" value="UniProtKB-KW"/>
</dbReference>
<comment type="subcellular location">
    <subcellularLocation>
        <location evidence="2">Cell membrane</location>
        <topology evidence="2">Multi-pass membrane protein</topology>
    </subcellularLocation>
</comment>
<keyword evidence="8" id="KW-0067">ATP-binding</keyword>
<keyword evidence="6" id="KW-0812">Transmembrane</keyword>
<evidence type="ECO:0000256" key="8">
    <source>
        <dbReference type="ARBA" id="ARBA00022840"/>
    </source>
</evidence>
<reference evidence="16 17" key="1">
    <citation type="submission" date="2018-03" db="EMBL/GenBank/DDBJ databases">
        <title>Genomic Encyclopedia of Archaeal and Bacterial Type Strains, Phase II (KMG-II): from individual species to whole genera.</title>
        <authorList>
            <person name="Goeker M."/>
        </authorList>
    </citation>
    <scope>NUCLEOTIDE SEQUENCE [LARGE SCALE GENOMIC DNA]</scope>
    <source>
        <strain evidence="16 17">DSM 28229</strain>
    </source>
</reference>
<gene>
    <name evidence="16" type="ORF">BC781_103464</name>
</gene>
<dbReference type="SUPFAM" id="SSF52172">
    <property type="entry name" value="CheY-like"/>
    <property type="match status" value="1"/>
</dbReference>
<evidence type="ECO:0000256" key="10">
    <source>
        <dbReference type="ARBA" id="ARBA00023012"/>
    </source>
</evidence>
<dbReference type="SUPFAM" id="SSF47384">
    <property type="entry name" value="Homodimeric domain of signal transducing histidine kinase"/>
    <property type="match status" value="1"/>
</dbReference>
<evidence type="ECO:0000256" key="11">
    <source>
        <dbReference type="ARBA" id="ARBA00023136"/>
    </source>
</evidence>
<dbReference type="InterPro" id="IPR003661">
    <property type="entry name" value="HisK_dim/P_dom"/>
</dbReference>
<dbReference type="Gene3D" id="1.10.287.130">
    <property type="match status" value="1"/>
</dbReference>
<organism evidence="16 17">
    <name type="scientific">Sediminitomix flava</name>
    <dbReference type="NCBI Taxonomy" id="379075"/>
    <lineage>
        <taxon>Bacteria</taxon>
        <taxon>Pseudomonadati</taxon>
        <taxon>Bacteroidota</taxon>
        <taxon>Cytophagia</taxon>
        <taxon>Cytophagales</taxon>
        <taxon>Flammeovirgaceae</taxon>
        <taxon>Sediminitomix</taxon>
    </lineage>
</organism>
<dbReference type="EMBL" id="QGDO01000003">
    <property type="protein sequence ID" value="PWJ42213.1"/>
    <property type="molecule type" value="Genomic_DNA"/>
</dbReference>
<feature type="modified residue" description="4-aspartylphosphate" evidence="12">
    <location>
        <position position="352"/>
    </location>
</feature>
<keyword evidence="16" id="KW-0808">Transferase</keyword>
<keyword evidence="10" id="KW-0902">Two-component regulatory system</keyword>
<accession>A0A315ZAY4</accession>
<evidence type="ECO:0000256" key="12">
    <source>
        <dbReference type="PROSITE-ProRule" id="PRU00169"/>
    </source>
</evidence>
<dbReference type="PRINTS" id="PR00344">
    <property type="entry name" value="BCTRLSENSOR"/>
</dbReference>
<sequence length="554" mass="63568">MKYAQDINTLIEEIEELKTENELLKKNNNSGQSLQMKISELEQEVKSTVVEKNRYISVITHELRTPLNAIIGMAHLLESKSPRDDQKELIDTLVYSSNKLLSLINDTLDLSKLEAGMLQLESKSFNIYQLIEQTQKLFEPKAKDKQIRFFTFIDSNIPQNIKGDETRLSQILNNIVSNAIKFTEQGEVCIMVKLVERKENTIILEFEIKDSGIGIPQDMQGQIFEPFRQAEKSTFRKFGGTGLGLSITKNLVEFHNGTLDLKSKEAEGTTFIIKLPYDLEEEKEEIVSDESENQSSEEFKDLSVLYVEDIGPNQFLMKGFCSNWGIKLDIASEGEECMKLLESNIYDVILMDIRMPGKDGYEVSKDIRMLDSEFAKNVPIYAVTANTYEHSKNKYEEAGMNGYLPKPIDPDKLKDIFILHNEDKKKQATKVETPKQNDVDIFSTLDVLFIDNKEDYRVLLSLMLKEFDGYENDLLTAITNKDLDVISFIRHSMKSTLETLNQKLIINKLNQVDRDELNKTDLIQLQNEVKEQLIQLKGLIRNKIEILNEVGTIV</sequence>
<comment type="catalytic activity">
    <reaction evidence="1">
        <text>ATP + protein L-histidine = ADP + protein N-phospho-L-histidine.</text>
        <dbReference type="EC" id="2.7.13.3"/>
    </reaction>
</comment>
<keyword evidence="11" id="KW-0472">Membrane</keyword>
<keyword evidence="9" id="KW-1133">Transmembrane helix</keyword>
<dbReference type="InterPro" id="IPR001789">
    <property type="entry name" value="Sig_transdc_resp-reg_receiver"/>
</dbReference>
<dbReference type="Gene3D" id="3.40.50.2300">
    <property type="match status" value="1"/>
</dbReference>
<dbReference type="EC" id="2.7.13.3" evidence="3"/>